<keyword evidence="3" id="KW-1185">Reference proteome</keyword>
<evidence type="ECO:0000259" key="1">
    <source>
        <dbReference type="Pfam" id="PF22768"/>
    </source>
</evidence>
<comment type="caution">
    <text evidence="2">The sequence shown here is derived from an EMBL/GenBank/DDBJ whole genome shotgun (WGS) entry which is preliminary data.</text>
</comment>
<name>A0ABW6DSP8_9ACTN</name>
<dbReference type="EMBL" id="JBHXPM010000005">
    <property type="protein sequence ID" value="MFD3955947.1"/>
    <property type="molecule type" value="Genomic_DNA"/>
</dbReference>
<reference evidence="2 3" key="1">
    <citation type="submission" date="2024-09" db="EMBL/GenBank/DDBJ databases">
        <title>The Natural Products Discovery Center: Release of the First 8490 Sequenced Strains for Exploring Actinobacteria Biosynthetic Diversity.</title>
        <authorList>
            <person name="Kalkreuter E."/>
            <person name="Kautsar S.A."/>
            <person name="Yang D."/>
            <person name="Bader C.D."/>
            <person name="Teijaro C.N."/>
            <person name="Fluegel L."/>
            <person name="Davis C.M."/>
            <person name="Simpson J.R."/>
            <person name="Lauterbach L."/>
            <person name="Steele A.D."/>
            <person name="Gui C."/>
            <person name="Meng S."/>
            <person name="Li G."/>
            <person name="Viehrig K."/>
            <person name="Ye F."/>
            <person name="Su P."/>
            <person name="Kiefer A.F."/>
            <person name="Nichols A."/>
            <person name="Cepeda A.J."/>
            <person name="Yan W."/>
            <person name="Fan B."/>
            <person name="Jiang Y."/>
            <person name="Adhikari A."/>
            <person name="Zheng C.-J."/>
            <person name="Schuster L."/>
            <person name="Cowan T.M."/>
            <person name="Smanski M.J."/>
            <person name="Chevrette M.G."/>
            <person name="De Carvalho L.P.S."/>
            <person name="Shen B."/>
        </authorList>
    </citation>
    <scope>NUCLEOTIDE SEQUENCE [LARGE SCALE GENOMIC DNA]</scope>
    <source>
        <strain evidence="2 3">NPDC058584</strain>
    </source>
</reference>
<evidence type="ECO:0000313" key="2">
    <source>
        <dbReference type="EMBL" id="MFD3955947.1"/>
    </source>
</evidence>
<dbReference type="Pfam" id="PF22768">
    <property type="entry name" value="SPP1_Dit"/>
    <property type="match status" value="1"/>
</dbReference>
<sequence length="313" mass="34088">MPILIASSAPPVEQQPPWEWPQRIVEMPLLSFTDPGGVTTLLTDWERGWVVQPGIKGLDMPAYAMATDESPGIDGYEVRQVRAQGKTISIPLAFWAHDSRAAYLARRRTFIRALNPKRGQGLLTLTQPDGSTRSIGVRYQDGMEGDESLDAAGRRWCIGVITFAAPTPYWAGGEVTHAWRTDPGGDFFPFLPLVVGNSQVLGSVTVDNDGDDDAFPVWTITGPATSVTLTNVTTGQTLVLTRTITGTDTIVIDTRERRQTALLNGVTNLWPDLSDASALWPLETGTNELTLTVAGSTADTEVRMTYQPRYLAA</sequence>
<dbReference type="Proteomes" id="UP001598300">
    <property type="component" value="Unassembled WGS sequence"/>
</dbReference>
<feature type="domain" description="Siphovirus-type tail component C-terminal" evidence="1">
    <location>
        <begin position="210"/>
        <end position="310"/>
    </location>
</feature>
<gene>
    <name evidence="2" type="ORF">ACFWR3_07650</name>
</gene>
<accession>A0ABW6DSP8</accession>
<evidence type="ECO:0000313" key="3">
    <source>
        <dbReference type="Proteomes" id="UP001598300"/>
    </source>
</evidence>
<dbReference type="Gene3D" id="2.60.120.860">
    <property type="match status" value="1"/>
</dbReference>
<proteinExistence type="predicted"/>
<protein>
    <submittedName>
        <fullName evidence="2">Phage tail domain-containing protein</fullName>
    </submittedName>
</protein>
<dbReference type="RefSeq" id="WP_244210337.1">
    <property type="nucleotide sequence ID" value="NZ_JBHVRE010000013.1"/>
</dbReference>
<organism evidence="2 3">
    <name type="scientific">Streptomyces bacillaris</name>
    <dbReference type="NCBI Taxonomy" id="68179"/>
    <lineage>
        <taxon>Bacteria</taxon>
        <taxon>Bacillati</taxon>
        <taxon>Actinomycetota</taxon>
        <taxon>Actinomycetes</taxon>
        <taxon>Kitasatosporales</taxon>
        <taxon>Streptomycetaceae</taxon>
        <taxon>Streptomyces</taxon>
    </lineage>
</organism>
<dbReference type="InterPro" id="IPR054738">
    <property type="entry name" value="Siphovirus-type_tail_C"/>
</dbReference>